<keyword evidence="4" id="KW-0732">Signal</keyword>
<dbReference type="OrthoDB" id="1060944at2759"/>
<evidence type="ECO:0000256" key="5">
    <source>
        <dbReference type="ARBA" id="ARBA00022737"/>
    </source>
</evidence>
<dbReference type="SMART" id="SM00365">
    <property type="entry name" value="LRR_SD22"/>
    <property type="match status" value="7"/>
</dbReference>
<dbReference type="Pfam" id="PF13516">
    <property type="entry name" value="LRR_6"/>
    <property type="match status" value="1"/>
</dbReference>
<dbReference type="PANTHER" id="PTHR48004">
    <property type="entry name" value="OS01G0149700 PROTEIN"/>
    <property type="match status" value="1"/>
</dbReference>
<accession>A0A8J5FK05</accession>
<evidence type="ECO:0000256" key="7">
    <source>
        <dbReference type="ARBA" id="ARBA00023136"/>
    </source>
</evidence>
<evidence type="ECO:0000256" key="4">
    <source>
        <dbReference type="ARBA" id="ARBA00022729"/>
    </source>
</evidence>
<evidence type="ECO:0000256" key="1">
    <source>
        <dbReference type="ARBA" id="ARBA00004167"/>
    </source>
</evidence>
<feature type="domain" description="Leucine-rich repeat-containing N-terminal plant-type" evidence="9">
    <location>
        <begin position="48"/>
        <end position="84"/>
    </location>
</feature>
<evidence type="ECO:0000259" key="9">
    <source>
        <dbReference type="Pfam" id="PF08263"/>
    </source>
</evidence>
<dbReference type="PROSITE" id="PS51450">
    <property type="entry name" value="LRR"/>
    <property type="match status" value="2"/>
</dbReference>
<dbReference type="InterPro" id="IPR013210">
    <property type="entry name" value="LRR_N_plant-typ"/>
</dbReference>
<keyword evidence="6 8" id="KW-1133">Transmembrane helix</keyword>
<protein>
    <recommendedName>
        <fullName evidence="13">Leucine-rich repeat-containing N-terminal plant-type domain-containing protein</fullName>
    </recommendedName>
</protein>
<dbReference type="PANTHER" id="PTHR48004:SF58">
    <property type="entry name" value="OS01G0162200 PROTEIN"/>
    <property type="match status" value="1"/>
</dbReference>
<feature type="transmembrane region" description="Helical" evidence="8">
    <location>
        <begin position="823"/>
        <end position="842"/>
    </location>
</feature>
<dbReference type="EMBL" id="JACMSC010000014">
    <property type="protein sequence ID" value="KAG6489847.1"/>
    <property type="molecule type" value="Genomic_DNA"/>
</dbReference>
<comment type="caution">
    <text evidence="11">The sequence shown here is derived from an EMBL/GenBank/DDBJ whole genome shotgun (WGS) entry which is preliminary data.</text>
</comment>
<dbReference type="InterPro" id="IPR052941">
    <property type="entry name" value="StomDev_PlantInt_Reg"/>
</dbReference>
<keyword evidence="3 8" id="KW-0812">Transmembrane</keyword>
<dbReference type="Pfam" id="PF00560">
    <property type="entry name" value="LRR_1"/>
    <property type="match status" value="4"/>
</dbReference>
<dbReference type="AlphaFoldDB" id="A0A8J5FK05"/>
<dbReference type="SMART" id="SM00369">
    <property type="entry name" value="LRR_TYP"/>
    <property type="match status" value="10"/>
</dbReference>
<keyword evidence="12" id="KW-1185">Reference proteome</keyword>
<sequence>MALNWDFKVISSSTKHVIVIFVSLIVLSTRASCDDSLHAIKGSNCFESERRALIAIKSDMYDPGEWLSSWTGYDCCKWRGVACDNVTGYVTRLDLHYPYEYIPWMESIGASKVNASLFELKHLRYLDLSFNNFSYAHVPDMIASLVHLEYLNLSNTFSRGLISPLLGNLSHLKYLDLENCWSFTMLFTHDLSWLSNLNSLHYLDMSCVDLSKATNWLHQINLIPTLQVLLLRDASLPRVPHSLPTFNLTSLTILDLSGYEWAISASMLRWLSNASNLEHLDLSKCSRVFDFEGLAVALGALHNLRKLVLFGNKIAGEISTILKNVSRMLQYLDLRWNSLLSGEISTILSILPRRLEFLALHDNNIYGRIPEMLGDFTSLRHLSMSYTQITGDIPRTIGKLIHLEYLDLSKNHITGELPVNVGNLTNLVFLYLYENNITGSIPEGVSNFVSLEELDLSENNITGEIPKALGNLQNLVKLDLQANAINGQIPDTIGKISTLQYLDVSKNHLTGEIPKTIARISTLQHLDVSENHLTGEMPLKLGNLTNLVVLYLRGNNITGPIPESVGNLVSLEELDLSRNKITGEIPKSLGSLQNMLRLNLHANFLTGQIPTTIGRISNLDYLDVSENHLTGEIPKTIGIISTLRYLNASENHLTGQIPKTIGRISNLFQLDISKNHLTGEIPKAFGCLCNLGVLQLSLNNINGELTDLLDGLSNCSEGGMLSNLLIAGNNLSGRIPSSLLLLAHLAELDLSSNSLQGTIPANLSALIFLSHLNLSFNKLSGRVPTWNQFSTFNDPAIYTGNKDLCGWPLPECPSDGNGGKLEIVLDFAFVAMGFILGFWAYWGTMIMKKSVKIAVFQMADRIYDWSYVQLAVKFGR</sequence>
<reference evidence="11 12" key="1">
    <citation type="submission" date="2020-08" db="EMBL/GenBank/DDBJ databases">
        <title>Plant Genome Project.</title>
        <authorList>
            <person name="Zhang R.-G."/>
        </authorList>
    </citation>
    <scope>NUCLEOTIDE SEQUENCE [LARGE SCALE GENOMIC DNA]</scope>
    <source>
        <tissue evidence="11">Rhizome</tissue>
    </source>
</reference>
<proteinExistence type="predicted"/>
<dbReference type="Pfam" id="PF23598">
    <property type="entry name" value="LRR_14"/>
    <property type="match status" value="2"/>
</dbReference>
<evidence type="ECO:0008006" key="13">
    <source>
        <dbReference type="Google" id="ProtNLM"/>
    </source>
</evidence>
<dbReference type="InterPro" id="IPR055414">
    <property type="entry name" value="LRR_R13L4/SHOC2-like"/>
</dbReference>
<keyword evidence="2" id="KW-0433">Leucine-rich repeat</keyword>
<feature type="domain" description="Disease resistance R13L4/SHOC-2-like LRR" evidence="10">
    <location>
        <begin position="371"/>
        <end position="483"/>
    </location>
</feature>
<feature type="domain" description="Disease resistance R13L4/SHOC-2-like LRR" evidence="10">
    <location>
        <begin position="485"/>
        <end position="601"/>
    </location>
</feature>
<evidence type="ECO:0000256" key="6">
    <source>
        <dbReference type="ARBA" id="ARBA00022989"/>
    </source>
</evidence>
<evidence type="ECO:0000256" key="8">
    <source>
        <dbReference type="SAM" id="Phobius"/>
    </source>
</evidence>
<dbReference type="InterPro" id="IPR001611">
    <property type="entry name" value="Leu-rich_rpt"/>
</dbReference>
<dbReference type="Proteomes" id="UP000734854">
    <property type="component" value="Unassembled WGS sequence"/>
</dbReference>
<evidence type="ECO:0000259" key="10">
    <source>
        <dbReference type="Pfam" id="PF23598"/>
    </source>
</evidence>
<evidence type="ECO:0000313" key="11">
    <source>
        <dbReference type="EMBL" id="KAG6489847.1"/>
    </source>
</evidence>
<evidence type="ECO:0000313" key="12">
    <source>
        <dbReference type="Proteomes" id="UP000734854"/>
    </source>
</evidence>
<keyword evidence="7 8" id="KW-0472">Membrane</keyword>
<dbReference type="InterPro" id="IPR003591">
    <property type="entry name" value="Leu-rich_rpt_typical-subtyp"/>
</dbReference>
<evidence type="ECO:0000256" key="2">
    <source>
        <dbReference type="ARBA" id="ARBA00022614"/>
    </source>
</evidence>
<dbReference type="Pfam" id="PF08263">
    <property type="entry name" value="LRRNT_2"/>
    <property type="match status" value="1"/>
</dbReference>
<comment type="subcellular location">
    <subcellularLocation>
        <location evidence="1">Membrane</location>
        <topology evidence="1">Single-pass membrane protein</topology>
    </subcellularLocation>
</comment>
<dbReference type="FunFam" id="3.80.10.10:FF:000095">
    <property type="entry name" value="LRR receptor-like serine/threonine-protein kinase GSO1"/>
    <property type="match status" value="2"/>
</dbReference>
<organism evidence="11 12">
    <name type="scientific">Zingiber officinale</name>
    <name type="common">Ginger</name>
    <name type="synonym">Amomum zingiber</name>
    <dbReference type="NCBI Taxonomy" id="94328"/>
    <lineage>
        <taxon>Eukaryota</taxon>
        <taxon>Viridiplantae</taxon>
        <taxon>Streptophyta</taxon>
        <taxon>Embryophyta</taxon>
        <taxon>Tracheophyta</taxon>
        <taxon>Spermatophyta</taxon>
        <taxon>Magnoliopsida</taxon>
        <taxon>Liliopsida</taxon>
        <taxon>Zingiberales</taxon>
        <taxon>Zingiberaceae</taxon>
        <taxon>Zingiber</taxon>
    </lineage>
</organism>
<dbReference type="GO" id="GO:0016020">
    <property type="term" value="C:membrane"/>
    <property type="evidence" value="ECO:0007669"/>
    <property type="project" value="UniProtKB-SubCell"/>
</dbReference>
<name>A0A8J5FK05_ZINOF</name>
<gene>
    <name evidence="11" type="ORF">ZIOFF_051128</name>
</gene>
<evidence type="ECO:0000256" key="3">
    <source>
        <dbReference type="ARBA" id="ARBA00022692"/>
    </source>
</evidence>
<keyword evidence="5" id="KW-0677">Repeat</keyword>